<evidence type="ECO:0000256" key="1">
    <source>
        <dbReference type="ARBA" id="ARBA00022679"/>
    </source>
</evidence>
<evidence type="ECO:0000259" key="3">
    <source>
        <dbReference type="Pfam" id="PF13439"/>
    </source>
</evidence>
<dbReference type="Proteomes" id="UP000050277">
    <property type="component" value="Unassembled WGS sequence"/>
</dbReference>
<dbReference type="GO" id="GO:0009103">
    <property type="term" value="P:lipopolysaccharide biosynthetic process"/>
    <property type="evidence" value="ECO:0007669"/>
    <property type="project" value="TreeGrafter"/>
</dbReference>
<dbReference type="CDD" id="cd03801">
    <property type="entry name" value="GT4_PimA-like"/>
    <property type="match status" value="1"/>
</dbReference>
<evidence type="ECO:0000313" key="4">
    <source>
        <dbReference type="EMBL" id="KPL91036.1"/>
    </source>
</evidence>
<dbReference type="Pfam" id="PF00534">
    <property type="entry name" value="Glycos_transf_1"/>
    <property type="match status" value="1"/>
</dbReference>
<dbReference type="InterPro" id="IPR001296">
    <property type="entry name" value="Glyco_trans_1"/>
</dbReference>
<dbReference type="AlphaFoldDB" id="A0A0P6YK83"/>
<evidence type="ECO:0000259" key="2">
    <source>
        <dbReference type="Pfam" id="PF00534"/>
    </source>
</evidence>
<proteinExistence type="predicted"/>
<dbReference type="PANTHER" id="PTHR46401">
    <property type="entry name" value="GLYCOSYLTRANSFERASE WBBK-RELATED"/>
    <property type="match status" value="1"/>
</dbReference>
<evidence type="ECO:0008006" key="6">
    <source>
        <dbReference type="Google" id="ProtNLM"/>
    </source>
</evidence>
<sequence length="394" mass="43943">MRAQRPVALVTPWFGPETRGGAEDQARDLAHAIHAQGADIEVWTTTGRDSFGERTAEHYPAGLSHWNGLPIRRWPMAAPAMGIPPVVRRLAARSGRRLPDHPAHEINLLGSLPNSDGLYEHLLAHSQRRCIFMPYPMGLSYWGSFLAQGRAYHIPCLHDEPYAYYSTYRVMLRRAQGIIFNSRPERDLGLRLYELDPAKTSVAGEGIDLARVGDAALFRQQYGLGDEPILLYVGRADWGKHVPQLLAYFREWKAETGRPLRFVRIGAGELNAPSILDPWVLDLGFVEPQTKYDAYAAANVFCQLSTIESFSIVLMESWLQGRPALVNADCPVTTDFVLRSGGGIPCQGYREWASALSYLLDRPELSAAMGAAGREFVLRECRWDAVAQRTLAAL</sequence>
<accession>A0A0P6YK83</accession>
<organism evidence="4 5">
    <name type="scientific">Herpetosiphon geysericola</name>
    <dbReference type="NCBI Taxonomy" id="70996"/>
    <lineage>
        <taxon>Bacteria</taxon>
        <taxon>Bacillati</taxon>
        <taxon>Chloroflexota</taxon>
        <taxon>Chloroflexia</taxon>
        <taxon>Herpetosiphonales</taxon>
        <taxon>Herpetosiphonaceae</taxon>
        <taxon>Herpetosiphon</taxon>
    </lineage>
</organism>
<dbReference type="Gene3D" id="3.40.50.2000">
    <property type="entry name" value="Glycogen Phosphorylase B"/>
    <property type="match status" value="2"/>
</dbReference>
<dbReference type="PANTHER" id="PTHR46401:SF2">
    <property type="entry name" value="GLYCOSYLTRANSFERASE WBBK-RELATED"/>
    <property type="match status" value="1"/>
</dbReference>
<dbReference type="SUPFAM" id="SSF53756">
    <property type="entry name" value="UDP-Glycosyltransferase/glycogen phosphorylase"/>
    <property type="match status" value="1"/>
</dbReference>
<comment type="caution">
    <text evidence="4">The sequence shown here is derived from an EMBL/GenBank/DDBJ whole genome shotgun (WGS) entry which is preliminary data.</text>
</comment>
<dbReference type="STRING" id="70996.SE18_04605"/>
<protein>
    <recommendedName>
        <fullName evidence="6">Glycosyl transferase family 1 domain-containing protein</fullName>
    </recommendedName>
</protein>
<reference evidence="4 5" key="1">
    <citation type="submission" date="2015-07" db="EMBL/GenBank/DDBJ databases">
        <title>Whole genome sequence of Herpetosiphon geysericola DSM 7119.</title>
        <authorList>
            <person name="Hemp J."/>
            <person name="Ward L.M."/>
            <person name="Pace L.A."/>
            <person name="Fischer W.W."/>
        </authorList>
    </citation>
    <scope>NUCLEOTIDE SEQUENCE [LARGE SCALE GENOMIC DNA]</scope>
    <source>
        <strain evidence="4 5">DSM 7119</strain>
    </source>
</reference>
<feature type="domain" description="Glycosyltransferase subfamily 4-like N-terminal" evidence="3">
    <location>
        <begin position="20"/>
        <end position="211"/>
    </location>
</feature>
<dbReference type="OrthoDB" id="506201at2"/>
<feature type="domain" description="Glycosyl transferase family 1" evidence="2">
    <location>
        <begin position="218"/>
        <end position="375"/>
    </location>
</feature>
<keyword evidence="5" id="KW-1185">Reference proteome</keyword>
<dbReference type="EMBL" id="LGKP01000008">
    <property type="protein sequence ID" value="KPL91036.1"/>
    <property type="molecule type" value="Genomic_DNA"/>
</dbReference>
<dbReference type="GO" id="GO:0016757">
    <property type="term" value="F:glycosyltransferase activity"/>
    <property type="evidence" value="ECO:0007669"/>
    <property type="project" value="InterPro"/>
</dbReference>
<evidence type="ECO:0000313" key="5">
    <source>
        <dbReference type="Proteomes" id="UP000050277"/>
    </source>
</evidence>
<keyword evidence="1" id="KW-0808">Transferase</keyword>
<dbReference type="InterPro" id="IPR028098">
    <property type="entry name" value="Glyco_trans_4-like_N"/>
</dbReference>
<name>A0A0P6YK83_9CHLR</name>
<dbReference type="RefSeq" id="WP_054533241.1">
    <property type="nucleotide sequence ID" value="NZ_LGKP01000008.1"/>
</dbReference>
<dbReference type="Pfam" id="PF13439">
    <property type="entry name" value="Glyco_transf_4"/>
    <property type="match status" value="1"/>
</dbReference>
<gene>
    <name evidence="4" type="ORF">SE18_04605</name>
</gene>